<feature type="region of interest" description="Disordered" evidence="3">
    <location>
        <begin position="576"/>
        <end position="620"/>
    </location>
</feature>
<dbReference type="PANTHER" id="PTHR10199:SF119">
    <property type="entry name" value="RE20510P"/>
    <property type="match status" value="1"/>
</dbReference>
<gene>
    <name evidence="5" type="ORF">HW347_14770</name>
</gene>
<dbReference type="Gene3D" id="4.10.1080.10">
    <property type="entry name" value="TSP type-3 repeat"/>
    <property type="match status" value="4"/>
</dbReference>
<evidence type="ECO:0000313" key="5">
    <source>
        <dbReference type="EMBL" id="MBT2162532.1"/>
    </source>
</evidence>
<name>A0ABS5WJY8_9FLAO</name>
<feature type="compositionally biased region" description="Acidic residues" evidence="3">
    <location>
        <begin position="577"/>
        <end position="588"/>
    </location>
</feature>
<dbReference type="Proteomes" id="UP000740413">
    <property type="component" value="Unassembled WGS sequence"/>
</dbReference>
<feature type="compositionally biased region" description="Polar residues" evidence="3">
    <location>
        <begin position="589"/>
        <end position="608"/>
    </location>
</feature>
<evidence type="ECO:0000259" key="4">
    <source>
        <dbReference type="PROSITE" id="PS50835"/>
    </source>
</evidence>
<sequence>MIKSSLALLIVFFWSVFSFSQTNLFENGSLENWSGSPEKPSNWDILTAPSFSKTTDANDGGFAIKIPLTERSGPYKASFETIGTNNIDLLANTTYTFSVDYKVTSTATVQGITAYILRDGGIQVKTESQNPPEDGAWHTLTFDFTTSFATEHSVDIELTANGVGAEIILDNLKLLGEATNPDREALIAIYNSTDGANWDTTWDLNDENIDNWHGVTLSSGRVLWLNLRANNLQGPIPNEIGDLTEATRITFDNNKITGNIPESLENLSKLESFRAGGERSFEGFTGSIPEGLVNLPSLTTLDLSTNSLSGEVPVFNSTTLTTISIRNNAFIFEDLQNTLQNSANPSIINYDNQRKIDTELDIPVNVDAGESVTLSVTETSSANNSYQWQRNNIDIAGANSSTYTINNIATSDADGQIYDCEITNSIATDLTLSRNGIRLIKNDDTDNDGVTNINDDCPNTPTGQTVSSRGCSQSQLDDDNDGVTNNNDNCANTPIGETVDTNGCSSSQSDDDNDGITDNSDNCPNTPTGETVNANGCSESQLDDDNDGVTNNLDNCANTPANTTVDANGCPIVVNNDADDDGVTDDNDQCPNTPTGETVNANGCSQSQLDDDNDGVTNDLDNCANTPANTAVDANGCPIVVNNDADDDGVTDDNDQCPNTPTDETVNANGCSESQLDDDNDGVTNNLDNCANTPANTTVDTNGCPVVTNNDADNDGVEDANDNCPNTPTGETVDTNGCTIVNNTGQVNYLQNFSFENWSGSPITPDKWTITNFNSIIRNTEATDGDYSLELDLDNSLQFKTELQNTTPIQLATTTSYAYSFDYKIKRGDNVSAELQVTKDGNSFGIRIAQEYFSFVSDNTWHTVSFQFDTNDVDEEHIFKLLFRSNTTITGIIQVDNMRVLGEALADTDNDGVLDANDLCPNTPTGETVNANGCSESQLDDDNDGVTNDLDNCPDTPANITADANGCPVVVNNDADNDDVTDANDNCPNTPTGETVNANGCSESQLDDDNDGVTNDLDNCPDTPTNITVDANGCPVDVNNDADDDGVTDDNDQCPNTTTGEIVDTNGCTLTSPSEPNIPNESIQVKVSSITCQNSENGEISVSFDEDYLYTVQITASLLDNTFDNISRSTGLVRSDLPADSYNVCVTIPEFPTFERCYTVQVETPEDFKSGKINIDNGKKTGKLVVSGSKNYSLKVNQKEFNYTFGNTGNQELSFKLEDGLNTIVAITDKECQGKYVENVLLNTVRTFPNPTTDSATITGVENTEKATITIYTFNGKMLKKIEQKINNSSVTVSLANLPIGTYIVRILSDSQDVQTKIVRK</sequence>
<keyword evidence="2" id="KW-0106">Calcium</keyword>
<evidence type="ECO:0000256" key="1">
    <source>
        <dbReference type="ARBA" id="ARBA00022729"/>
    </source>
</evidence>
<organism evidence="5 6">
    <name type="scientific">Zobellia barbeyronii</name>
    <dbReference type="NCBI Taxonomy" id="2748009"/>
    <lineage>
        <taxon>Bacteria</taxon>
        <taxon>Pseudomonadati</taxon>
        <taxon>Bacteroidota</taxon>
        <taxon>Flavobacteriia</taxon>
        <taxon>Flavobacteriales</taxon>
        <taxon>Flavobacteriaceae</taxon>
        <taxon>Zobellia</taxon>
    </lineage>
</organism>
<reference evidence="6" key="1">
    <citation type="submission" date="2023-07" db="EMBL/GenBank/DDBJ databases">
        <title>Zobellia barbeyronii sp. nov., a new marine flavobacterium, isolated from green and red algae.</title>
        <authorList>
            <person name="Nedashkovskaya O.I."/>
            <person name="Otstavnykh N."/>
            <person name="Zhukova N."/>
            <person name="Guzev K."/>
            <person name="Chausova V."/>
            <person name="Tekutyeva L."/>
            <person name="Mikhailov V."/>
            <person name="Isaeva M."/>
        </authorList>
    </citation>
    <scope>NUCLEOTIDE SEQUENCE [LARGE SCALE GENOMIC DNA]</scope>
    <source>
        <strain evidence="6">KMM 6746</strain>
    </source>
</reference>
<protein>
    <submittedName>
        <fullName evidence="5">Thrombospondin type 3 repeat-containing protein</fullName>
    </submittedName>
</protein>
<accession>A0ABS5WJY8</accession>
<dbReference type="InterPro" id="IPR036179">
    <property type="entry name" value="Ig-like_dom_sf"/>
</dbReference>
<proteinExistence type="predicted"/>
<dbReference type="InterPro" id="IPR013783">
    <property type="entry name" value="Ig-like_fold"/>
</dbReference>
<feature type="compositionally biased region" description="Polar residues" evidence="3">
    <location>
        <begin position="523"/>
        <end position="540"/>
    </location>
</feature>
<dbReference type="InterPro" id="IPR003367">
    <property type="entry name" value="Thrombospondin_3-like_rpt"/>
</dbReference>
<dbReference type="EMBL" id="JACATN010000004">
    <property type="protein sequence ID" value="MBT2162532.1"/>
    <property type="molecule type" value="Genomic_DNA"/>
</dbReference>
<keyword evidence="1" id="KW-0732">Signal</keyword>
<feature type="region of interest" description="Disordered" evidence="3">
    <location>
        <begin position="440"/>
        <end position="551"/>
    </location>
</feature>
<dbReference type="Gene3D" id="3.80.10.10">
    <property type="entry name" value="Ribonuclease Inhibitor"/>
    <property type="match status" value="1"/>
</dbReference>
<dbReference type="InterPro" id="IPR032675">
    <property type="entry name" value="LRR_dom_sf"/>
</dbReference>
<evidence type="ECO:0000313" key="6">
    <source>
        <dbReference type="Proteomes" id="UP000740413"/>
    </source>
</evidence>
<keyword evidence="6" id="KW-1185">Reference proteome</keyword>
<dbReference type="InterPro" id="IPR028974">
    <property type="entry name" value="TSP_type-3_rpt"/>
</dbReference>
<dbReference type="RefSeq" id="WP_317195322.1">
    <property type="nucleotide sequence ID" value="NZ_JACATN010000004.1"/>
</dbReference>
<evidence type="ECO:0000256" key="2">
    <source>
        <dbReference type="ARBA" id="ARBA00022837"/>
    </source>
</evidence>
<dbReference type="Gene3D" id="2.60.120.260">
    <property type="entry name" value="Galactose-binding domain-like"/>
    <property type="match status" value="2"/>
</dbReference>
<evidence type="ECO:0000256" key="3">
    <source>
        <dbReference type="SAM" id="MobiDB-lite"/>
    </source>
</evidence>
<dbReference type="Pfam" id="PF18962">
    <property type="entry name" value="Por_Secre_tail"/>
    <property type="match status" value="1"/>
</dbReference>
<dbReference type="Pfam" id="PF02412">
    <property type="entry name" value="TSP_3"/>
    <property type="match status" value="11"/>
</dbReference>
<dbReference type="SUPFAM" id="SSF52058">
    <property type="entry name" value="L domain-like"/>
    <property type="match status" value="1"/>
</dbReference>
<dbReference type="SUPFAM" id="SSF103647">
    <property type="entry name" value="TSP type-3 repeat"/>
    <property type="match status" value="7"/>
</dbReference>
<dbReference type="InterPro" id="IPR026444">
    <property type="entry name" value="Secre_tail"/>
</dbReference>
<dbReference type="SUPFAM" id="SSF48726">
    <property type="entry name" value="Immunoglobulin"/>
    <property type="match status" value="1"/>
</dbReference>
<dbReference type="InterPro" id="IPR007110">
    <property type="entry name" value="Ig-like_dom"/>
</dbReference>
<comment type="caution">
    <text evidence="5">The sequence shown here is derived from an EMBL/GenBank/DDBJ whole genome shotgun (WGS) entry which is preliminary data.</text>
</comment>
<feature type="compositionally biased region" description="Polar residues" evidence="3">
    <location>
        <begin position="448"/>
        <end position="475"/>
    </location>
</feature>
<feature type="domain" description="Ig-like" evidence="4">
    <location>
        <begin position="345"/>
        <end position="433"/>
    </location>
</feature>
<dbReference type="SUPFAM" id="SSF49785">
    <property type="entry name" value="Galactose-binding domain-like"/>
    <property type="match status" value="1"/>
</dbReference>
<dbReference type="Gene3D" id="2.60.40.10">
    <property type="entry name" value="Immunoglobulins"/>
    <property type="match status" value="1"/>
</dbReference>
<dbReference type="NCBIfam" id="TIGR04183">
    <property type="entry name" value="Por_Secre_tail"/>
    <property type="match status" value="1"/>
</dbReference>
<dbReference type="InterPro" id="IPR008979">
    <property type="entry name" value="Galactose-bd-like_sf"/>
</dbReference>
<dbReference type="PROSITE" id="PS50835">
    <property type="entry name" value="IG_LIKE"/>
    <property type="match status" value="1"/>
</dbReference>
<dbReference type="PANTHER" id="PTHR10199">
    <property type="entry name" value="THROMBOSPONDIN"/>
    <property type="match status" value="1"/>
</dbReference>